<dbReference type="SUPFAM" id="SSF56059">
    <property type="entry name" value="Glutathione synthetase ATP-binding domain-like"/>
    <property type="match status" value="1"/>
</dbReference>
<gene>
    <name evidence="1" type="ORF">OSTQU699_LOCUS6794</name>
</gene>
<dbReference type="PANTHER" id="PTHR47551:SF1">
    <property type="entry name" value="TUBULIN--TYROSINE LIGASE PBY1-RELATED"/>
    <property type="match status" value="1"/>
</dbReference>
<evidence type="ECO:0000313" key="1">
    <source>
        <dbReference type="EMBL" id="CAD7701435.1"/>
    </source>
</evidence>
<sequence length="264" mass="29398">MPMDGSEVWIAKPSITNQGLSVCIFNRVADLEQAVQQAEDIREWVIQRYITPPLLIHGHKFHLRAYALCVGSLAVYVYDEVLVLLAGEEYDAGLNRLDNLASHLTNTCQQDGLDGEEGEKKVIKLLSELPQLLSEGGLPICKAKERVAAVETAVRSIIGECLEAVSGELNFFTMPNCFELFGFDLMVDADWNCWVLEANAEPDFKQTGQRLRCIVDGLVEGVLRLVADPLAEEQGVRPPGEQEGVIGKGRWRKVLEKEQRPFFA</sequence>
<dbReference type="PROSITE" id="PS51221">
    <property type="entry name" value="TTL"/>
    <property type="match status" value="1"/>
</dbReference>
<dbReference type="Pfam" id="PF03133">
    <property type="entry name" value="TTL"/>
    <property type="match status" value="1"/>
</dbReference>
<dbReference type="GO" id="GO:0000932">
    <property type="term" value="C:P-body"/>
    <property type="evidence" value="ECO:0007669"/>
    <property type="project" value="TreeGrafter"/>
</dbReference>
<name>A0A8S1J266_9CHLO</name>
<dbReference type="InterPro" id="IPR004344">
    <property type="entry name" value="TTL/TTLL_fam"/>
</dbReference>
<dbReference type="PANTHER" id="PTHR47551">
    <property type="entry name" value="TUBULIN--TYROSINE LIGASE PBY1-RELATED"/>
    <property type="match status" value="1"/>
</dbReference>
<evidence type="ECO:0008006" key="3">
    <source>
        <dbReference type="Google" id="ProtNLM"/>
    </source>
</evidence>
<proteinExistence type="predicted"/>
<dbReference type="EMBL" id="CAJHUC010001535">
    <property type="protein sequence ID" value="CAD7701435.1"/>
    <property type="molecule type" value="Genomic_DNA"/>
</dbReference>
<comment type="caution">
    <text evidence="1">The sequence shown here is derived from an EMBL/GenBank/DDBJ whole genome shotgun (WGS) entry which is preliminary data.</text>
</comment>
<dbReference type="AlphaFoldDB" id="A0A8S1J266"/>
<organism evidence="1 2">
    <name type="scientific">Ostreobium quekettii</name>
    <dbReference type="NCBI Taxonomy" id="121088"/>
    <lineage>
        <taxon>Eukaryota</taxon>
        <taxon>Viridiplantae</taxon>
        <taxon>Chlorophyta</taxon>
        <taxon>core chlorophytes</taxon>
        <taxon>Ulvophyceae</taxon>
        <taxon>TCBD clade</taxon>
        <taxon>Bryopsidales</taxon>
        <taxon>Ostreobineae</taxon>
        <taxon>Ostreobiaceae</taxon>
        <taxon>Ostreobium</taxon>
    </lineage>
</organism>
<evidence type="ECO:0000313" key="2">
    <source>
        <dbReference type="Proteomes" id="UP000708148"/>
    </source>
</evidence>
<protein>
    <recommendedName>
        <fullName evidence="3">Tubulin-tyrosine ligase</fullName>
    </recommendedName>
</protein>
<accession>A0A8S1J266</accession>
<reference evidence="1" key="1">
    <citation type="submission" date="2020-12" db="EMBL/GenBank/DDBJ databases">
        <authorList>
            <person name="Iha C."/>
        </authorList>
    </citation>
    <scope>NUCLEOTIDE SEQUENCE</scope>
</reference>
<dbReference type="OrthoDB" id="202825at2759"/>
<keyword evidence="2" id="KW-1185">Reference proteome</keyword>
<dbReference type="Gene3D" id="3.30.470.20">
    <property type="entry name" value="ATP-grasp fold, B domain"/>
    <property type="match status" value="1"/>
</dbReference>
<dbReference type="Proteomes" id="UP000708148">
    <property type="component" value="Unassembled WGS sequence"/>
</dbReference>
<dbReference type="InterPro" id="IPR027746">
    <property type="entry name" value="TTL"/>
</dbReference>